<evidence type="ECO:0000256" key="1">
    <source>
        <dbReference type="SAM" id="MobiDB-lite"/>
    </source>
</evidence>
<feature type="region of interest" description="Disordered" evidence="1">
    <location>
        <begin position="360"/>
        <end position="387"/>
    </location>
</feature>
<dbReference type="InterPro" id="IPR011990">
    <property type="entry name" value="TPR-like_helical_dom_sf"/>
</dbReference>
<gene>
    <name evidence="3" type="ORF">F511_40049</name>
</gene>
<organism evidence="3 4">
    <name type="scientific">Dorcoceras hygrometricum</name>
    <dbReference type="NCBI Taxonomy" id="472368"/>
    <lineage>
        <taxon>Eukaryota</taxon>
        <taxon>Viridiplantae</taxon>
        <taxon>Streptophyta</taxon>
        <taxon>Embryophyta</taxon>
        <taxon>Tracheophyta</taxon>
        <taxon>Spermatophyta</taxon>
        <taxon>Magnoliopsida</taxon>
        <taxon>eudicotyledons</taxon>
        <taxon>Gunneridae</taxon>
        <taxon>Pentapetalae</taxon>
        <taxon>asterids</taxon>
        <taxon>lamiids</taxon>
        <taxon>Lamiales</taxon>
        <taxon>Gesneriaceae</taxon>
        <taxon>Didymocarpoideae</taxon>
        <taxon>Trichosporeae</taxon>
        <taxon>Loxocarpinae</taxon>
        <taxon>Dorcoceras</taxon>
    </lineage>
</organism>
<dbReference type="PANTHER" id="PTHR45181">
    <property type="entry name" value="HEAT SHOCK PROTEIN DNAJ WITH TETRATRICOPEPTIDE REPEAT-CONTAINING PROTEIN"/>
    <property type="match status" value="1"/>
</dbReference>
<feature type="compositionally biased region" description="Polar residues" evidence="1">
    <location>
        <begin position="360"/>
        <end position="369"/>
    </location>
</feature>
<dbReference type="CDD" id="cd06257">
    <property type="entry name" value="DnaJ"/>
    <property type="match status" value="1"/>
</dbReference>
<feature type="compositionally biased region" description="Polar residues" evidence="1">
    <location>
        <begin position="378"/>
        <end position="387"/>
    </location>
</feature>
<dbReference type="InterPro" id="IPR036869">
    <property type="entry name" value="J_dom_sf"/>
</dbReference>
<dbReference type="SMART" id="SM00271">
    <property type="entry name" value="DnaJ"/>
    <property type="match status" value="1"/>
</dbReference>
<evidence type="ECO:0000259" key="2">
    <source>
        <dbReference type="PROSITE" id="PS50076"/>
    </source>
</evidence>
<dbReference type="Gene3D" id="1.10.287.110">
    <property type="entry name" value="DnaJ domain"/>
    <property type="match status" value="1"/>
</dbReference>
<dbReference type="PROSITE" id="PS50076">
    <property type="entry name" value="DNAJ_2"/>
    <property type="match status" value="1"/>
</dbReference>
<evidence type="ECO:0000313" key="3">
    <source>
        <dbReference type="EMBL" id="KZV56763.1"/>
    </source>
</evidence>
<accession>A0A2Z7DGP0</accession>
<dbReference type="SMART" id="SM00028">
    <property type="entry name" value="TPR"/>
    <property type="match status" value="6"/>
</dbReference>
<feature type="domain" description="J" evidence="2">
    <location>
        <begin position="1018"/>
        <end position="1103"/>
    </location>
</feature>
<dbReference type="SUPFAM" id="SSF46565">
    <property type="entry name" value="Chaperone J-domain"/>
    <property type="match status" value="1"/>
</dbReference>
<name>A0A2Z7DGP0_9LAMI</name>
<dbReference type="InterPro" id="IPR001623">
    <property type="entry name" value="DnaJ_domain"/>
</dbReference>
<sequence>MRRLGVESSAADNMNVNIGSRDGSVTSTSGCVNLSDEGYSLLEVERAKSELHGEMRRLHIGNEQSSDLHDQNVEGELHDKMKKMNLKEFGNVCSKNFTFGRGNHDGSLSGSSDSTLPNKMKNLNLKYSSSNSLDDGVVSGNKSKIVPGPSGDINEPDCWNIANEVGSSHDHIKTNLSHVTKPMHGMHTENLSDGNSYNSSGSMNSEFNFRAGIHSKYSETHTRSNHNSSTSSVMFPSSGIPFQRVIDRAEMPSMDRVHNEPEFIFTRERDGMTQPVEFKTTKTKGPLLFGLNRKVETKRESVKDIGLKKKKGKWKKPAHIPSVFGQDFVLPGKFQENAESSESYSPMDVSPYEETLVESNFSGETSVASDESFHLDENSSSESHPDISTNTAEECLVSATERLCIKECNVKKNLGEESTVYVNEGIGVESIEEDAVSGAETESFKSATEELDYSADSFVTAGDAEGGSCTSSMRRDNDGWSQYDHNTNLADFGKPSFIFAASSATLPEASAPTLVQKKKHGIKVGHVSHAFIQTAKTSHDSSQSSLSSLEQSQKRDFSPFFGQKDDKSEQVKKPEIKLVNMSATAASITAQESCEKWRLRGNQAYAKEDFLKAEECYTSGLNCISQTEESRSCLRALMLCYSNRAATRISLGRVREALEDCTTAAALDPSFLRVQVRAGSCYLALGEVENAILHYMECLQAGADVCVDRKLLIEASEGLKRAQKVAEITKQAGELLARRTSSASESAISIIEEALIISPYSDNLLQMKVDALLMLRKYGELIQLCEKTLEAVESNFPVSADNSQSGNFHESDLRTAPSVRVWCCTLILKSNFYLGKLEEALVFLKNQEESVFPLRRSEGKTLESIIPLVGTIRELLSHKAAGNEAYQSGKHATAVEHYTAAISCSVESRPFAAICFCNRAAAYRAMGQITDALADCSLAIALDGNYFKAIYRRAILHEMIRDYGQASIDLQKLVSLLTNDIDKKTNQSGQPEKINELRQAQHKLSEMEEAARKEIPLNMYIILGVDPSASASEIKKAYRKAALKYHPDKAGQSLARNENPEDNIWKEIAKEVHKDADRLFKIIGEAYAVLSDPSQRSRYDLEEGMRKTPNRSNQTNTSNMYSEFQNYSFGRSSNRRQWQEAWRSYGNSPRGSEKYGCNWYT</sequence>
<dbReference type="PANTHER" id="PTHR45181:SF4">
    <property type="entry name" value="HEAT SHOCK PROTEIN DNAJ WITH TETRATRICOPEPTIDE REPEAT-CONTAINING PROTEIN"/>
    <property type="match status" value="1"/>
</dbReference>
<dbReference type="Pfam" id="PF00226">
    <property type="entry name" value="DnaJ"/>
    <property type="match status" value="1"/>
</dbReference>
<dbReference type="Proteomes" id="UP000250235">
    <property type="component" value="Unassembled WGS sequence"/>
</dbReference>
<dbReference type="InterPro" id="IPR019734">
    <property type="entry name" value="TPR_rpt"/>
</dbReference>
<dbReference type="Gene3D" id="1.25.40.10">
    <property type="entry name" value="Tetratricopeptide repeat domain"/>
    <property type="match status" value="2"/>
</dbReference>
<dbReference type="OrthoDB" id="10250354at2759"/>
<proteinExistence type="predicted"/>
<dbReference type="AlphaFoldDB" id="A0A2Z7DGP0"/>
<keyword evidence="4" id="KW-1185">Reference proteome</keyword>
<dbReference type="InterPro" id="IPR018253">
    <property type="entry name" value="DnaJ_domain_CS"/>
</dbReference>
<evidence type="ECO:0000313" key="4">
    <source>
        <dbReference type="Proteomes" id="UP000250235"/>
    </source>
</evidence>
<dbReference type="EMBL" id="KQ987808">
    <property type="protein sequence ID" value="KZV56763.1"/>
    <property type="molecule type" value="Genomic_DNA"/>
</dbReference>
<protein>
    <recommendedName>
        <fullName evidence="2">J domain-containing protein</fullName>
    </recommendedName>
</protein>
<dbReference type="PROSITE" id="PS00636">
    <property type="entry name" value="DNAJ_1"/>
    <property type="match status" value="1"/>
</dbReference>
<dbReference type="SUPFAM" id="SSF48452">
    <property type="entry name" value="TPR-like"/>
    <property type="match status" value="2"/>
</dbReference>
<reference evidence="3 4" key="1">
    <citation type="journal article" date="2015" name="Proc. Natl. Acad. Sci. U.S.A.">
        <title>The resurrection genome of Boea hygrometrica: A blueprint for survival of dehydration.</title>
        <authorList>
            <person name="Xiao L."/>
            <person name="Yang G."/>
            <person name="Zhang L."/>
            <person name="Yang X."/>
            <person name="Zhao S."/>
            <person name="Ji Z."/>
            <person name="Zhou Q."/>
            <person name="Hu M."/>
            <person name="Wang Y."/>
            <person name="Chen M."/>
            <person name="Xu Y."/>
            <person name="Jin H."/>
            <person name="Xiao X."/>
            <person name="Hu G."/>
            <person name="Bao F."/>
            <person name="Hu Y."/>
            <person name="Wan P."/>
            <person name="Li L."/>
            <person name="Deng X."/>
            <person name="Kuang T."/>
            <person name="Xiang C."/>
            <person name="Zhu J.K."/>
            <person name="Oliver M.J."/>
            <person name="He Y."/>
        </authorList>
    </citation>
    <scope>NUCLEOTIDE SEQUENCE [LARGE SCALE GENOMIC DNA]</scope>
    <source>
        <strain evidence="4">cv. XS01</strain>
    </source>
</reference>
<dbReference type="PRINTS" id="PR00625">
    <property type="entry name" value="JDOMAIN"/>
</dbReference>